<feature type="region of interest" description="Disordered" evidence="1">
    <location>
        <begin position="97"/>
        <end position="229"/>
    </location>
</feature>
<keyword evidence="3" id="KW-1185">Reference proteome</keyword>
<accession>A0ABY3WCJ3</accession>
<gene>
    <name evidence="2" type="ORF">J4032_01080</name>
</gene>
<sequence>MAEKAGRQRSGTTKAAHPVQATLAHPMETMTAVVDRVPGVDRVKNAFDGVLDSVGVVSPHARRVTAYAGAGLLGVAGVIEWPVAVAGAAVVWLTQPRAKEATSQGSRAAASGNGMRAKQAARSAKASTASTASTTSTTATASRKPKPAVKSSSKSTAKPTAKSPSKSTAKSSSKASAKPSAKVSAKSSPKSSAKSSAKKAPTTAGRSRTGPSAQRSSARKTASAGRKKS</sequence>
<name>A0ABY3WCJ3_9ACTN</name>
<feature type="compositionally biased region" description="Polar residues" evidence="1">
    <location>
        <begin position="205"/>
        <end position="220"/>
    </location>
</feature>
<evidence type="ECO:0000313" key="3">
    <source>
        <dbReference type="Proteomes" id="UP000828924"/>
    </source>
</evidence>
<evidence type="ECO:0000313" key="2">
    <source>
        <dbReference type="EMBL" id="UNM10289.1"/>
    </source>
</evidence>
<dbReference type="Proteomes" id="UP000828924">
    <property type="component" value="Chromosome"/>
</dbReference>
<dbReference type="EMBL" id="CP071872">
    <property type="protein sequence ID" value="UNM10289.1"/>
    <property type="molecule type" value="Genomic_DNA"/>
</dbReference>
<evidence type="ECO:0000256" key="1">
    <source>
        <dbReference type="SAM" id="MobiDB-lite"/>
    </source>
</evidence>
<dbReference type="RefSeq" id="WP_242328785.1">
    <property type="nucleotide sequence ID" value="NZ_CP071872.1"/>
</dbReference>
<feature type="compositionally biased region" description="Low complexity" evidence="1">
    <location>
        <begin position="116"/>
        <end position="204"/>
    </location>
</feature>
<proteinExistence type="predicted"/>
<reference evidence="2 3" key="1">
    <citation type="submission" date="2021-03" db="EMBL/GenBank/DDBJ databases">
        <title>Complete genome of Streptomyces formicae strain 1H-GS9 (DSM 100524).</title>
        <authorList>
            <person name="Atanasov K.E."/>
            <person name="Altabella T."/>
            <person name="Ferrer A."/>
        </authorList>
    </citation>
    <scope>NUCLEOTIDE SEQUENCE [LARGE SCALE GENOMIC DNA]</scope>
    <source>
        <strain evidence="2 3">1H-GS9</strain>
    </source>
</reference>
<protein>
    <submittedName>
        <fullName evidence="2">Uncharacterized protein</fullName>
    </submittedName>
</protein>
<organism evidence="2 3">
    <name type="scientific">Streptomyces formicae</name>
    <dbReference type="NCBI Taxonomy" id="1616117"/>
    <lineage>
        <taxon>Bacteria</taxon>
        <taxon>Bacillati</taxon>
        <taxon>Actinomycetota</taxon>
        <taxon>Actinomycetes</taxon>
        <taxon>Kitasatosporales</taxon>
        <taxon>Streptomycetaceae</taxon>
        <taxon>Streptomyces</taxon>
    </lineage>
</organism>